<dbReference type="RefSeq" id="WP_106244071.1">
    <property type="nucleotide sequence ID" value="NZ_PVZC01000003.1"/>
</dbReference>
<sequence length="139" mass="15309">MGGYYHVCFVVPELERAMADLGRAGGVEWSPVREDVLGPWEYRIVFSRGGPPYFELIEGPPGSPWDCGGAARFDHVGFWTESITARSRRLADGGFPVDFDGCPYGRPFAYHRVDSIGARVELVDVARRPAFESAWGPGA</sequence>
<protein>
    <submittedName>
        <fullName evidence="1">Glyoxalase/bleomycin resistance protein/dioxygenase superfamily protein</fullName>
    </submittedName>
</protein>
<dbReference type="EMBL" id="PVZC01000003">
    <property type="protein sequence ID" value="PRX99514.1"/>
    <property type="molecule type" value="Genomic_DNA"/>
</dbReference>
<organism evidence="1 2">
    <name type="scientific">Allonocardiopsis opalescens</name>
    <dbReference type="NCBI Taxonomy" id="1144618"/>
    <lineage>
        <taxon>Bacteria</taxon>
        <taxon>Bacillati</taxon>
        <taxon>Actinomycetota</taxon>
        <taxon>Actinomycetes</taxon>
        <taxon>Streptosporangiales</taxon>
        <taxon>Allonocardiopsis</taxon>
    </lineage>
</organism>
<dbReference type="OrthoDB" id="5185674at2"/>
<name>A0A2T0Q6T4_9ACTN</name>
<proteinExistence type="predicted"/>
<keyword evidence="1" id="KW-0223">Dioxygenase</keyword>
<dbReference type="Gene3D" id="3.10.180.10">
    <property type="entry name" value="2,3-Dihydroxybiphenyl 1,2-Dioxygenase, domain 1"/>
    <property type="match status" value="1"/>
</dbReference>
<comment type="caution">
    <text evidence="1">The sequence shown here is derived from an EMBL/GenBank/DDBJ whole genome shotgun (WGS) entry which is preliminary data.</text>
</comment>
<reference evidence="1 2" key="1">
    <citation type="submission" date="2018-03" db="EMBL/GenBank/DDBJ databases">
        <title>Genomic Encyclopedia of Archaeal and Bacterial Type Strains, Phase II (KMG-II): from individual species to whole genera.</title>
        <authorList>
            <person name="Goeker M."/>
        </authorList>
    </citation>
    <scope>NUCLEOTIDE SEQUENCE [LARGE SCALE GENOMIC DNA]</scope>
    <source>
        <strain evidence="1 2">DSM 45601</strain>
    </source>
</reference>
<keyword evidence="2" id="KW-1185">Reference proteome</keyword>
<dbReference type="Pfam" id="PF13669">
    <property type="entry name" value="Glyoxalase_4"/>
    <property type="match status" value="1"/>
</dbReference>
<gene>
    <name evidence="1" type="ORF">CLV72_103114</name>
</gene>
<accession>A0A2T0Q6T4</accession>
<dbReference type="Proteomes" id="UP000237846">
    <property type="component" value="Unassembled WGS sequence"/>
</dbReference>
<dbReference type="SUPFAM" id="SSF54593">
    <property type="entry name" value="Glyoxalase/Bleomycin resistance protein/Dihydroxybiphenyl dioxygenase"/>
    <property type="match status" value="1"/>
</dbReference>
<dbReference type="AlphaFoldDB" id="A0A2T0Q6T4"/>
<evidence type="ECO:0000313" key="1">
    <source>
        <dbReference type="EMBL" id="PRX99514.1"/>
    </source>
</evidence>
<evidence type="ECO:0000313" key="2">
    <source>
        <dbReference type="Proteomes" id="UP000237846"/>
    </source>
</evidence>
<keyword evidence="1" id="KW-0560">Oxidoreductase</keyword>
<dbReference type="GO" id="GO:0051213">
    <property type="term" value="F:dioxygenase activity"/>
    <property type="evidence" value="ECO:0007669"/>
    <property type="project" value="UniProtKB-KW"/>
</dbReference>
<dbReference type="InterPro" id="IPR029068">
    <property type="entry name" value="Glyas_Bleomycin-R_OHBP_Dase"/>
</dbReference>